<dbReference type="EMBL" id="GL945435">
    <property type="protein sequence ID" value="EGO24140.1"/>
    <property type="molecule type" value="Genomic_DNA"/>
</dbReference>
<accession>F8P073</accession>
<evidence type="ECO:0000256" key="1">
    <source>
        <dbReference type="SAM" id="MobiDB-lite"/>
    </source>
</evidence>
<proteinExistence type="predicted"/>
<feature type="region of interest" description="Disordered" evidence="1">
    <location>
        <begin position="1"/>
        <end position="43"/>
    </location>
</feature>
<dbReference type="GeneID" id="18819849"/>
<dbReference type="HOGENOM" id="CLU_089359_0_0_1"/>
<dbReference type="AlphaFoldDB" id="F8P073"/>
<sequence>MPHAQQIHTGDPAYASPVIRAPSPASSVGTAYGPDETSLSDMELSQDAFEKKCLEALKLDWQKEEEIRADRTPLIQKPKTQAEEIILYENIVRNLRRRVQQLEDDELFEQTLLRGSQVALEQQPSSNDMDALMKSLMTTTLSNGSNTAPNISNGPWNSGPRYNNEGMSRMTAGKQNGKGKGRSFKP</sequence>
<feature type="region of interest" description="Disordered" evidence="1">
    <location>
        <begin position="143"/>
        <end position="186"/>
    </location>
</feature>
<gene>
    <name evidence="2" type="ORF">SERLADRAFT_470934</name>
</gene>
<dbReference type="KEGG" id="sla:SERLADRAFT_470934"/>
<dbReference type="OrthoDB" id="3227715at2759"/>
<reference evidence="2" key="1">
    <citation type="submission" date="2011-04" db="EMBL/GenBank/DDBJ databases">
        <title>Evolution of plant cell wall degrading machinery underlies the functional diversity of forest fungi.</title>
        <authorList>
            <consortium name="US DOE Joint Genome Institute (JGI-PGF)"/>
            <person name="Eastwood D.C."/>
            <person name="Floudas D."/>
            <person name="Binder M."/>
            <person name="Majcherczyk A."/>
            <person name="Schneider P."/>
            <person name="Aerts A."/>
            <person name="Asiegbu F.O."/>
            <person name="Baker S.E."/>
            <person name="Barry K."/>
            <person name="Bendiksby M."/>
            <person name="Blumentritt M."/>
            <person name="Coutinho P.M."/>
            <person name="Cullen D."/>
            <person name="Cullen D."/>
            <person name="Gathman A."/>
            <person name="Goodell B."/>
            <person name="Henrissat B."/>
            <person name="Ihrmark K."/>
            <person name="Kauserud H."/>
            <person name="Kohler A."/>
            <person name="LaButti K."/>
            <person name="Lapidus A."/>
            <person name="Lavin J.L."/>
            <person name="Lee Y.-H."/>
            <person name="Lindquist E."/>
            <person name="Lilly W."/>
            <person name="Lucas S."/>
            <person name="Morin E."/>
            <person name="Murat C."/>
            <person name="Oguiza J.A."/>
            <person name="Park J."/>
            <person name="Pisabarro A.G."/>
            <person name="Riley R."/>
            <person name="Rosling A."/>
            <person name="Salamov A."/>
            <person name="Schmidt O."/>
            <person name="Schmutz J."/>
            <person name="Skrede I."/>
            <person name="Stenlid J."/>
            <person name="Wiebenga A."/>
            <person name="Xie X."/>
            <person name="Kues U."/>
            <person name="Hibbett D.S."/>
            <person name="Hoffmeister D."/>
            <person name="Hogberg N."/>
            <person name="Martin F."/>
            <person name="Grigoriev I.V."/>
            <person name="Watkinson S.C."/>
        </authorList>
    </citation>
    <scope>NUCLEOTIDE SEQUENCE</scope>
    <source>
        <strain evidence="2">S7.9</strain>
    </source>
</reference>
<dbReference type="Proteomes" id="UP000008064">
    <property type="component" value="Unassembled WGS sequence"/>
</dbReference>
<evidence type="ECO:0000313" key="2">
    <source>
        <dbReference type="EMBL" id="EGO24140.1"/>
    </source>
</evidence>
<name>F8P073_SERL9</name>
<feature type="compositionally biased region" description="Polar residues" evidence="1">
    <location>
        <begin position="143"/>
        <end position="156"/>
    </location>
</feature>
<dbReference type="RefSeq" id="XP_007319902.1">
    <property type="nucleotide sequence ID" value="XM_007319840.1"/>
</dbReference>
<feature type="compositionally biased region" description="Basic residues" evidence="1">
    <location>
        <begin position="177"/>
        <end position="186"/>
    </location>
</feature>
<organism>
    <name type="scientific">Serpula lacrymans var. lacrymans (strain S7.9)</name>
    <name type="common">Dry rot fungus</name>
    <dbReference type="NCBI Taxonomy" id="578457"/>
    <lineage>
        <taxon>Eukaryota</taxon>
        <taxon>Fungi</taxon>
        <taxon>Dikarya</taxon>
        <taxon>Basidiomycota</taxon>
        <taxon>Agaricomycotina</taxon>
        <taxon>Agaricomycetes</taxon>
        <taxon>Agaricomycetidae</taxon>
        <taxon>Boletales</taxon>
        <taxon>Coniophorineae</taxon>
        <taxon>Serpulaceae</taxon>
        <taxon>Serpula</taxon>
    </lineage>
</organism>
<protein>
    <submittedName>
        <fullName evidence="2">Uncharacterized protein</fullName>
    </submittedName>
</protein>